<evidence type="ECO:0000313" key="3">
    <source>
        <dbReference type="Proteomes" id="UP000198925"/>
    </source>
</evidence>
<dbReference type="EMBL" id="FMZX01000002">
    <property type="protein sequence ID" value="SDC81930.1"/>
    <property type="molecule type" value="Genomic_DNA"/>
</dbReference>
<sequence>MAEPVLLEVRERRSRFGRVVKWSFWGFQLLMLLGSLGTCAAVTPFLAGPDPEVAIGAGMFGAMAIGTLWTLWPLGTVVLGLLLLLTRGRKRLIQALPEASAARASPPEAGGRG</sequence>
<accession>A0A1G6PP13</accession>
<organism evidence="2 3">
    <name type="scientific">Belnapia rosea</name>
    <dbReference type="NCBI Taxonomy" id="938405"/>
    <lineage>
        <taxon>Bacteria</taxon>
        <taxon>Pseudomonadati</taxon>
        <taxon>Pseudomonadota</taxon>
        <taxon>Alphaproteobacteria</taxon>
        <taxon>Acetobacterales</taxon>
        <taxon>Roseomonadaceae</taxon>
        <taxon>Belnapia</taxon>
    </lineage>
</organism>
<gene>
    <name evidence="2" type="ORF">SAMN04487779_1002466</name>
</gene>
<keyword evidence="3" id="KW-1185">Reference proteome</keyword>
<feature type="transmembrane region" description="Helical" evidence="1">
    <location>
        <begin position="59"/>
        <end position="85"/>
    </location>
</feature>
<reference evidence="2 3" key="1">
    <citation type="submission" date="2016-10" db="EMBL/GenBank/DDBJ databases">
        <authorList>
            <person name="de Groot N.N."/>
        </authorList>
    </citation>
    <scope>NUCLEOTIDE SEQUENCE [LARGE SCALE GENOMIC DNA]</scope>
    <source>
        <strain evidence="2 3">CPCC 100156</strain>
    </source>
</reference>
<dbReference type="Proteomes" id="UP000198925">
    <property type="component" value="Unassembled WGS sequence"/>
</dbReference>
<feature type="transmembrane region" description="Helical" evidence="1">
    <location>
        <begin position="22"/>
        <end position="47"/>
    </location>
</feature>
<keyword evidence="1" id="KW-0472">Membrane</keyword>
<evidence type="ECO:0000256" key="1">
    <source>
        <dbReference type="SAM" id="Phobius"/>
    </source>
</evidence>
<proteinExistence type="predicted"/>
<protein>
    <submittedName>
        <fullName evidence="2">Uncharacterized protein</fullName>
    </submittedName>
</protein>
<evidence type="ECO:0000313" key="2">
    <source>
        <dbReference type="EMBL" id="SDC81930.1"/>
    </source>
</evidence>
<name>A0A1G6PP13_9PROT</name>
<keyword evidence="1" id="KW-0812">Transmembrane</keyword>
<keyword evidence="1" id="KW-1133">Transmembrane helix</keyword>
<dbReference type="AlphaFoldDB" id="A0A1G6PP13"/>
<dbReference type="RefSeq" id="WP_090662316.1">
    <property type="nucleotide sequence ID" value="NZ_FMZX01000002.1"/>
</dbReference>
<dbReference type="STRING" id="938405.SAMN02927895_02193"/>